<name>A0ABQ8R7Z8_FUSEQ</name>
<proteinExistence type="predicted"/>
<dbReference type="Proteomes" id="UP001152024">
    <property type="component" value="Unassembled WGS sequence"/>
</dbReference>
<protein>
    <submittedName>
        <fullName evidence="1">Uncharacterized protein</fullName>
    </submittedName>
</protein>
<dbReference type="EMBL" id="JAOQBH010000011">
    <property type="protein sequence ID" value="KAJ4128928.1"/>
    <property type="molecule type" value="Genomic_DNA"/>
</dbReference>
<sequence length="245" mass="28466">MYPLDLEESAAGGRCAVAICLGETPLNVPEHIYDLVKALQQKYDDIVFLICDEIHKYEMMIPRNMTMSRAQRLAIAKGDEMDAILNNAFDRLSQDGNRSANLSIVRWSDIEDNDYQKLLDIMYRYRKDFEQDLRSSSEFYIKRRLAVATLTDERIENFTKYTLAELPVQIMGLNFNNCQYTTIFQPVYPRKNQDGSKGDVNTQYISPIDSVVKAYRDNPDVVRDISDSVPHMEFGSVRRVFFERR</sequence>
<keyword evidence="2" id="KW-1185">Reference proteome</keyword>
<dbReference type="InterPro" id="IPR038622">
    <property type="entry name" value="CDPS_sf"/>
</dbReference>
<reference evidence="1" key="1">
    <citation type="submission" date="2022-09" db="EMBL/GenBank/DDBJ databases">
        <title>Fusarium specimens isolated from Avocado Roots.</title>
        <authorList>
            <person name="Stajich J."/>
            <person name="Roper C."/>
            <person name="Heimlech-Rivalta G."/>
        </authorList>
    </citation>
    <scope>NUCLEOTIDE SEQUENCE</scope>
    <source>
        <strain evidence="1">CF00095</strain>
    </source>
</reference>
<organism evidence="1 2">
    <name type="scientific">Fusarium equiseti</name>
    <name type="common">Fusarium scirpi</name>
    <dbReference type="NCBI Taxonomy" id="61235"/>
    <lineage>
        <taxon>Eukaryota</taxon>
        <taxon>Fungi</taxon>
        <taxon>Dikarya</taxon>
        <taxon>Ascomycota</taxon>
        <taxon>Pezizomycotina</taxon>
        <taxon>Sordariomycetes</taxon>
        <taxon>Hypocreomycetidae</taxon>
        <taxon>Hypocreales</taxon>
        <taxon>Nectriaceae</taxon>
        <taxon>Fusarium</taxon>
        <taxon>Fusarium incarnatum-equiseti species complex</taxon>
    </lineage>
</organism>
<accession>A0ABQ8R7Z8</accession>
<gene>
    <name evidence="1" type="ORF">NW768_007452</name>
</gene>
<comment type="caution">
    <text evidence="1">The sequence shown here is derived from an EMBL/GenBank/DDBJ whole genome shotgun (WGS) entry which is preliminary data.</text>
</comment>
<evidence type="ECO:0000313" key="1">
    <source>
        <dbReference type="EMBL" id="KAJ4128928.1"/>
    </source>
</evidence>
<evidence type="ECO:0000313" key="2">
    <source>
        <dbReference type="Proteomes" id="UP001152024"/>
    </source>
</evidence>
<dbReference type="Gene3D" id="3.40.50.11710">
    <property type="entry name" value="Cyclodipeptide synthase"/>
    <property type="match status" value="1"/>
</dbReference>